<feature type="non-terminal residue" evidence="1">
    <location>
        <position position="1"/>
    </location>
</feature>
<comment type="caution">
    <text evidence="1">The sequence shown here is derived from an EMBL/GenBank/DDBJ whole genome shotgun (WGS) entry which is preliminary data.</text>
</comment>
<sequence length="53" mass="6182">EHGDDEHEHHEEGFSRIVPGLLLPLKDQLDKNKEAILQRLTDYMLRKGNSVMK</sequence>
<protein>
    <submittedName>
        <fullName evidence="1">Uncharacterized protein</fullName>
    </submittedName>
</protein>
<dbReference type="EMBL" id="BKCJ010959966">
    <property type="protein sequence ID" value="GFC54106.1"/>
    <property type="molecule type" value="Genomic_DNA"/>
</dbReference>
<reference evidence="1" key="1">
    <citation type="journal article" date="2019" name="Sci. Rep.">
        <title>Draft genome of Tanacetum cinerariifolium, the natural source of mosquito coil.</title>
        <authorList>
            <person name="Yamashiro T."/>
            <person name="Shiraishi A."/>
            <person name="Satake H."/>
            <person name="Nakayama K."/>
        </authorList>
    </citation>
    <scope>NUCLEOTIDE SEQUENCE</scope>
</reference>
<organism evidence="1">
    <name type="scientific">Tanacetum cinerariifolium</name>
    <name type="common">Dalmatian daisy</name>
    <name type="synonym">Chrysanthemum cinerariifolium</name>
    <dbReference type="NCBI Taxonomy" id="118510"/>
    <lineage>
        <taxon>Eukaryota</taxon>
        <taxon>Viridiplantae</taxon>
        <taxon>Streptophyta</taxon>
        <taxon>Embryophyta</taxon>
        <taxon>Tracheophyta</taxon>
        <taxon>Spermatophyta</taxon>
        <taxon>Magnoliopsida</taxon>
        <taxon>eudicotyledons</taxon>
        <taxon>Gunneridae</taxon>
        <taxon>Pentapetalae</taxon>
        <taxon>asterids</taxon>
        <taxon>campanulids</taxon>
        <taxon>Asterales</taxon>
        <taxon>Asteraceae</taxon>
        <taxon>Asteroideae</taxon>
        <taxon>Anthemideae</taxon>
        <taxon>Anthemidinae</taxon>
        <taxon>Tanacetum</taxon>
    </lineage>
</organism>
<proteinExistence type="predicted"/>
<gene>
    <name evidence="1" type="ORF">Tci_826076</name>
</gene>
<accession>A0A699PYD8</accession>
<name>A0A699PYD8_TANCI</name>
<dbReference type="AlphaFoldDB" id="A0A699PYD8"/>
<evidence type="ECO:0000313" key="1">
    <source>
        <dbReference type="EMBL" id="GFC54106.1"/>
    </source>
</evidence>